<dbReference type="EMBL" id="GGEC01040672">
    <property type="protein sequence ID" value="MBX21156.1"/>
    <property type="molecule type" value="Transcribed_RNA"/>
</dbReference>
<sequence>MELLYVLAYADYLRYLSVLSLLFWKMIC</sequence>
<name>A0A2P2LT55_RHIMU</name>
<proteinExistence type="predicted"/>
<accession>A0A2P2LT55</accession>
<dbReference type="AlphaFoldDB" id="A0A2P2LT55"/>
<organism evidence="1">
    <name type="scientific">Rhizophora mucronata</name>
    <name type="common">Asiatic mangrove</name>
    <dbReference type="NCBI Taxonomy" id="61149"/>
    <lineage>
        <taxon>Eukaryota</taxon>
        <taxon>Viridiplantae</taxon>
        <taxon>Streptophyta</taxon>
        <taxon>Embryophyta</taxon>
        <taxon>Tracheophyta</taxon>
        <taxon>Spermatophyta</taxon>
        <taxon>Magnoliopsida</taxon>
        <taxon>eudicotyledons</taxon>
        <taxon>Gunneridae</taxon>
        <taxon>Pentapetalae</taxon>
        <taxon>rosids</taxon>
        <taxon>fabids</taxon>
        <taxon>Malpighiales</taxon>
        <taxon>Rhizophoraceae</taxon>
        <taxon>Rhizophora</taxon>
    </lineage>
</organism>
<reference evidence="1" key="1">
    <citation type="submission" date="2018-02" db="EMBL/GenBank/DDBJ databases">
        <title>Rhizophora mucronata_Transcriptome.</title>
        <authorList>
            <person name="Meera S.P."/>
            <person name="Sreeshan A."/>
            <person name="Augustine A."/>
        </authorList>
    </citation>
    <scope>NUCLEOTIDE SEQUENCE</scope>
    <source>
        <tissue evidence="1">Leaf</tissue>
    </source>
</reference>
<protein>
    <submittedName>
        <fullName evidence="1">Uncharacterized protein</fullName>
    </submittedName>
</protein>
<evidence type="ECO:0000313" key="1">
    <source>
        <dbReference type="EMBL" id="MBX21156.1"/>
    </source>
</evidence>